<evidence type="ECO:0000313" key="3">
    <source>
        <dbReference type="Proteomes" id="UP000623129"/>
    </source>
</evidence>
<dbReference type="PANTHER" id="PTHR35710:SF1">
    <property type="entry name" value="OBP3-RESPONSIVE PROTEIN 4 (ORG4)"/>
    <property type="match status" value="1"/>
</dbReference>
<gene>
    <name evidence="2" type="ORF">FCM35_KLT15626</name>
</gene>
<dbReference type="AlphaFoldDB" id="A0A833VS90"/>
<dbReference type="OrthoDB" id="1852071at2759"/>
<organism evidence="2 3">
    <name type="scientific">Carex littledalei</name>
    <dbReference type="NCBI Taxonomy" id="544730"/>
    <lineage>
        <taxon>Eukaryota</taxon>
        <taxon>Viridiplantae</taxon>
        <taxon>Streptophyta</taxon>
        <taxon>Embryophyta</taxon>
        <taxon>Tracheophyta</taxon>
        <taxon>Spermatophyta</taxon>
        <taxon>Magnoliopsida</taxon>
        <taxon>Liliopsida</taxon>
        <taxon>Poales</taxon>
        <taxon>Cyperaceae</taxon>
        <taxon>Cyperoideae</taxon>
        <taxon>Cariceae</taxon>
        <taxon>Carex</taxon>
        <taxon>Carex subgen. Euthyceras</taxon>
    </lineage>
</organism>
<dbReference type="InterPro" id="IPR056683">
    <property type="entry name" value="DUF7781"/>
</dbReference>
<keyword evidence="3" id="KW-1185">Reference proteome</keyword>
<dbReference type="Pfam" id="PF25003">
    <property type="entry name" value="DUF7781"/>
    <property type="match status" value="1"/>
</dbReference>
<proteinExistence type="predicted"/>
<reference evidence="2" key="1">
    <citation type="submission" date="2020-01" db="EMBL/GenBank/DDBJ databases">
        <title>Genome sequence of Kobresia littledalei, the first chromosome-level genome in the family Cyperaceae.</title>
        <authorList>
            <person name="Qu G."/>
        </authorList>
    </citation>
    <scope>NUCLEOTIDE SEQUENCE</scope>
    <source>
        <strain evidence="2">C.B.Clarke</strain>
        <tissue evidence="2">Leaf</tissue>
    </source>
</reference>
<comment type="caution">
    <text evidence="2">The sequence shown here is derived from an EMBL/GenBank/DDBJ whole genome shotgun (WGS) entry which is preliminary data.</text>
</comment>
<evidence type="ECO:0000259" key="1">
    <source>
        <dbReference type="Pfam" id="PF25003"/>
    </source>
</evidence>
<dbReference type="EMBL" id="SWLB01000003">
    <property type="protein sequence ID" value="KAF3339855.1"/>
    <property type="molecule type" value="Genomic_DNA"/>
</dbReference>
<dbReference type="PANTHER" id="PTHR35710">
    <property type="entry name" value="OBP3-RESPONSIVE PROTEIN 4 (ORG4)"/>
    <property type="match status" value="1"/>
</dbReference>
<feature type="domain" description="DUF7781" evidence="1">
    <location>
        <begin position="8"/>
        <end position="57"/>
    </location>
</feature>
<protein>
    <recommendedName>
        <fullName evidence="1">DUF7781 domain-containing protein</fullName>
    </recommendedName>
</protein>
<sequence length="60" mass="7084">MVAEATDYTINVMHSELFLKFRKELEGLRVDINLEFFNYEVNDYEAKLVLKPLSTDRSNI</sequence>
<evidence type="ECO:0000313" key="2">
    <source>
        <dbReference type="EMBL" id="KAF3339855.1"/>
    </source>
</evidence>
<dbReference type="Proteomes" id="UP000623129">
    <property type="component" value="Unassembled WGS sequence"/>
</dbReference>
<accession>A0A833VS90</accession>
<name>A0A833VS90_9POAL</name>